<comment type="catalytic activity">
    <reaction evidence="7 9">
        <text>L-arginyl-[protein] + 2 S-adenosyl-L-methionine = N(omega),N(omega)'-dimethyl-L-arginyl-[protein] + 2 S-adenosyl-L-homocysteine + 2 H(+)</text>
        <dbReference type="Rhea" id="RHEA:48108"/>
        <dbReference type="Rhea" id="RHEA-COMP:10532"/>
        <dbReference type="Rhea" id="RHEA-COMP:11992"/>
        <dbReference type="ChEBI" id="CHEBI:15378"/>
        <dbReference type="ChEBI" id="CHEBI:29965"/>
        <dbReference type="ChEBI" id="CHEBI:57856"/>
        <dbReference type="ChEBI" id="CHEBI:59789"/>
        <dbReference type="ChEBI" id="CHEBI:88221"/>
        <dbReference type="EC" id="2.1.1.320"/>
    </reaction>
</comment>
<evidence type="ECO:0000256" key="5">
    <source>
        <dbReference type="ARBA" id="ARBA00022946"/>
    </source>
</evidence>
<reference evidence="10" key="4">
    <citation type="submission" date="2025-09" db="UniProtKB">
        <authorList>
            <consortium name="Ensembl"/>
        </authorList>
    </citation>
    <scope>IDENTIFICATION</scope>
</reference>
<keyword evidence="4 9" id="KW-0808">Transferase</keyword>
<keyword evidence="5" id="KW-0809">Transit peptide</keyword>
<dbReference type="EMBL" id="EAAA01002004">
    <property type="status" value="NOT_ANNOTATED_CDS"/>
    <property type="molecule type" value="Genomic_DNA"/>
</dbReference>
<dbReference type="STRING" id="7719.ENSCINP00000018062"/>
<dbReference type="GO" id="GO:0043009">
    <property type="term" value="P:chordate embryonic development"/>
    <property type="evidence" value="ECO:0007669"/>
    <property type="project" value="Ensembl"/>
</dbReference>
<dbReference type="InterPro" id="IPR003788">
    <property type="entry name" value="NDUFAF7"/>
</dbReference>
<evidence type="ECO:0000256" key="3">
    <source>
        <dbReference type="ARBA" id="ARBA00022603"/>
    </source>
</evidence>
<dbReference type="InParanoid" id="F6QY42"/>
<dbReference type="InterPro" id="IPR038375">
    <property type="entry name" value="NDUFAF7_sf"/>
</dbReference>
<evidence type="ECO:0000256" key="4">
    <source>
        <dbReference type="ARBA" id="ARBA00022679"/>
    </source>
</evidence>
<reference evidence="11" key="1">
    <citation type="journal article" date="2002" name="Science">
        <title>The draft genome of Ciona intestinalis: insights into chordate and vertebrate origins.</title>
        <authorList>
            <person name="Dehal P."/>
            <person name="Satou Y."/>
            <person name="Campbell R.K."/>
            <person name="Chapman J."/>
            <person name="Degnan B."/>
            <person name="De Tomaso A."/>
            <person name="Davidson B."/>
            <person name="Di Gregorio A."/>
            <person name="Gelpke M."/>
            <person name="Goodstein D.M."/>
            <person name="Harafuji N."/>
            <person name="Hastings K.E."/>
            <person name="Ho I."/>
            <person name="Hotta K."/>
            <person name="Huang W."/>
            <person name="Kawashima T."/>
            <person name="Lemaire P."/>
            <person name="Martinez D."/>
            <person name="Meinertzhagen I.A."/>
            <person name="Necula S."/>
            <person name="Nonaka M."/>
            <person name="Putnam N."/>
            <person name="Rash S."/>
            <person name="Saiga H."/>
            <person name="Satake M."/>
            <person name="Terry A."/>
            <person name="Yamada L."/>
            <person name="Wang H.G."/>
            <person name="Awazu S."/>
            <person name="Azumi K."/>
            <person name="Boore J."/>
            <person name="Branno M."/>
            <person name="Chin-Bow S."/>
            <person name="DeSantis R."/>
            <person name="Doyle S."/>
            <person name="Francino P."/>
            <person name="Keys D.N."/>
            <person name="Haga S."/>
            <person name="Hayashi H."/>
            <person name="Hino K."/>
            <person name="Imai K.S."/>
            <person name="Inaba K."/>
            <person name="Kano S."/>
            <person name="Kobayashi K."/>
            <person name="Kobayashi M."/>
            <person name="Lee B.I."/>
            <person name="Makabe K.W."/>
            <person name="Manohar C."/>
            <person name="Matassi G."/>
            <person name="Medina M."/>
            <person name="Mochizuki Y."/>
            <person name="Mount S."/>
            <person name="Morishita T."/>
            <person name="Miura S."/>
            <person name="Nakayama A."/>
            <person name="Nishizaka S."/>
            <person name="Nomoto H."/>
            <person name="Ohta F."/>
            <person name="Oishi K."/>
            <person name="Rigoutsos I."/>
            <person name="Sano M."/>
            <person name="Sasaki A."/>
            <person name="Sasakura Y."/>
            <person name="Shoguchi E."/>
            <person name="Shin-i T."/>
            <person name="Spagnuolo A."/>
            <person name="Stainier D."/>
            <person name="Suzuki M.M."/>
            <person name="Tassy O."/>
            <person name="Takatori N."/>
            <person name="Tokuoka M."/>
            <person name="Yagi K."/>
            <person name="Yoshizaki F."/>
            <person name="Wada S."/>
            <person name="Zhang C."/>
            <person name="Hyatt P.D."/>
            <person name="Larimer F."/>
            <person name="Detter C."/>
            <person name="Doggett N."/>
            <person name="Glavina T."/>
            <person name="Hawkins T."/>
            <person name="Richardson P."/>
            <person name="Lucas S."/>
            <person name="Kohara Y."/>
            <person name="Levine M."/>
            <person name="Satoh N."/>
            <person name="Rokhsar D.S."/>
        </authorList>
    </citation>
    <scope>NUCLEOTIDE SEQUENCE [LARGE SCALE GENOMIC DNA]</scope>
</reference>
<evidence type="ECO:0000256" key="2">
    <source>
        <dbReference type="ARBA" id="ARBA00005891"/>
    </source>
</evidence>
<dbReference type="PANTHER" id="PTHR12049:SF7">
    <property type="entry name" value="PROTEIN ARGININE METHYLTRANSFERASE NDUFAF7, MITOCHONDRIAL"/>
    <property type="match status" value="1"/>
</dbReference>
<dbReference type="EC" id="2.1.1.320" evidence="9"/>
<gene>
    <name evidence="10" type="primary">LOC100183392</name>
</gene>
<dbReference type="GO" id="GO:0005739">
    <property type="term" value="C:mitochondrion"/>
    <property type="evidence" value="ECO:0000318"/>
    <property type="project" value="GO_Central"/>
</dbReference>
<evidence type="ECO:0000256" key="9">
    <source>
        <dbReference type="RuleBase" id="RU364114"/>
    </source>
</evidence>
<dbReference type="GO" id="GO:0032981">
    <property type="term" value="P:mitochondrial respiratory chain complex I assembly"/>
    <property type="evidence" value="ECO:0000318"/>
    <property type="project" value="GO_Central"/>
</dbReference>
<dbReference type="Pfam" id="PF02636">
    <property type="entry name" value="Methyltransf_28"/>
    <property type="match status" value="1"/>
</dbReference>
<evidence type="ECO:0000313" key="10">
    <source>
        <dbReference type="Ensembl" id="ENSCINP00000018062.2"/>
    </source>
</evidence>
<dbReference type="Proteomes" id="UP000008144">
    <property type="component" value="Chromosome 4"/>
</dbReference>
<reference evidence="10" key="2">
    <citation type="journal article" date="2008" name="Genome Biol.">
        <title>Improved genome assembly and evidence-based global gene model set for the chordate Ciona intestinalis: new insight into intron and operon populations.</title>
        <authorList>
            <person name="Satou Y."/>
            <person name="Mineta K."/>
            <person name="Ogasawara M."/>
            <person name="Sasakura Y."/>
            <person name="Shoguchi E."/>
            <person name="Ueno K."/>
            <person name="Yamada L."/>
            <person name="Matsumoto J."/>
            <person name="Wasserscheid J."/>
            <person name="Dewar K."/>
            <person name="Wiley G.B."/>
            <person name="Macmil S.L."/>
            <person name="Roe B.A."/>
            <person name="Zeller R.W."/>
            <person name="Hastings K.E."/>
            <person name="Lemaire P."/>
            <person name="Lindquist E."/>
            <person name="Endo T."/>
            <person name="Hotta K."/>
            <person name="Inaba K."/>
        </authorList>
    </citation>
    <scope>NUCLEOTIDE SEQUENCE [LARGE SCALE GENOMIC DNA]</scope>
    <source>
        <strain evidence="10">wild type</strain>
    </source>
</reference>
<sequence length="416" mass="47409">PRSLFKCRRILNDGRRFLSHTPKRQDANPVLEYFHSKIKATGPISVAEFMKETLTNPQSGYYMNRDMLGNDGDFVTSPELNQIFGEIIAIWFINEWNALGSPAELQIVELGPGRGTLAEDILRTFHQLGHVLKDTKLWYSFVEVSPTLSKIQHERLLDSTSSKTSNGEEKWYLSGKSTHGVNLQWYKSLQDVPNGKVTIFVAHEFFDALPVHKFVNSDKGWQEVYVDICPDDAAMKLRYVVLPKPTIASRTLIKKDENRNQIEVSPQSGIIVQEMAQRIVADKGAALIVDYGHYGTKQDTLRAFKSHQLCEVFSTVGEADLTADVDFKYLKQSIEDYNVTTMGPIPQHVFLRNMGIDTRLMMLLRSTTDDDVRRKLIGSYEMIMNPKQMGERFQFFSLLSKQRLEEVPIAAFTTNS</sequence>
<dbReference type="FunCoup" id="F6QY42">
    <property type="interactions" value="160"/>
</dbReference>
<dbReference type="OMA" id="YYHPQRN"/>
<evidence type="ECO:0000256" key="1">
    <source>
        <dbReference type="ARBA" id="ARBA00004173"/>
    </source>
</evidence>
<protein>
    <recommendedName>
        <fullName evidence="9">Protein arginine methyltransferase NDUFAF7</fullName>
        <ecNumber evidence="9">2.1.1.320</ecNumber>
    </recommendedName>
</protein>
<comment type="function">
    <text evidence="8">Arginine methyltransferase involved in the assembly or stability of mitochondrial NADH:ubiquinone oxidoreductase complex (complex I). Acts by mediating symmetric dimethylation of 'Arg-118' of NDUFS2 after it assembles into the complex I, stabilizing the early intermediate complex.</text>
</comment>
<dbReference type="Ensembl" id="ENSCINT00000018062.2">
    <property type="protein sequence ID" value="ENSCINP00000018062.2"/>
    <property type="gene ID" value="ENSCING00000008872.2"/>
</dbReference>
<evidence type="ECO:0000256" key="6">
    <source>
        <dbReference type="ARBA" id="ARBA00023128"/>
    </source>
</evidence>
<dbReference type="PANTHER" id="PTHR12049">
    <property type="entry name" value="PROTEIN ARGININE METHYLTRANSFERASE NDUFAF7, MITOCHONDRIAL"/>
    <property type="match status" value="1"/>
</dbReference>
<name>F6QY42_CIOIN</name>
<dbReference type="AlphaFoldDB" id="F6QY42"/>
<dbReference type="HOGENOM" id="CLU_024840_3_1_1"/>
<reference evidence="10" key="3">
    <citation type="submission" date="2025-08" db="UniProtKB">
        <authorList>
            <consortium name="Ensembl"/>
        </authorList>
    </citation>
    <scope>IDENTIFICATION</scope>
</reference>
<evidence type="ECO:0000313" key="11">
    <source>
        <dbReference type="Proteomes" id="UP000008144"/>
    </source>
</evidence>
<dbReference type="FunFam" id="3.40.50.12710:FF:000001">
    <property type="entry name" value="Protein arginine methyltransferase NDUFAF7"/>
    <property type="match status" value="1"/>
</dbReference>
<organism evidence="10 11">
    <name type="scientific">Ciona intestinalis</name>
    <name type="common">Transparent sea squirt</name>
    <name type="synonym">Ascidia intestinalis</name>
    <dbReference type="NCBI Taxonomy" id="7719"/>
    <lineage>
        <taxon>Eukaryota</taxon>
        <taxon>Metazoa</taxon>
        <taxon>Chordata</taxon>
        <taxon>Tunicata</taxon>
        <taxon>Ascidiacea</taxon>
        <taxon>Phlebobranchia</taxon>
        <taxon>Cionidae</taxon>
        <taxon>Ciona</taxon>
    </lineage>
</organism>
<dbReference type="InterPro" id="IPR029063">
    <property type="entry name" value="SAM-dependent_MTases_sf"/>
</dbReference>
<dbReference type="Gene3D" id="3.40.50.12710">
    <property type="match status" value="1"/>
</dbReference>
<comment type="subcellular location">
    <subcellularLocation>
        <location evidence="1 9">Mitochondrion</location>
    </subcellularLocation>
</comment>
<dbReference type="SUPFAM" id="SSF53335">
    <property type="entry name" value="S-adenosyl-L-methionine-dependent methyltransferases"/>
    <property type="match status" value="1"/>
</dbReference>
<proteinExistence type="inferred from homology"/>
<dbReference type="GO" id="GO:0032259">
    <property type="term" value="P:methylation"/>
    <property type="evidence" value="ECO:0007669"/>
    <property type="project" value="UniProtKB-KW"/>
</dbReference>
<evidence type="ECO:0000256" key="8">
    <source>
        <dbReference type="ARBA" id="ARBA00054758"/>
    </source>
</evidence>
<comment type="similarity">
    <text evidence="2 9">Belongs to the NDUFAF7 family.</text>
</comment>
<keyword evidence="6 9" id="KW-0496">Mitochondrion</keyword>
<dbReference type="GeneTree" id="ENSGT00390000001588"/>
<keyword evidence="3 9" id="KW-0489">Methyltransferase</keyword>
<dbReference type="GO" id="GO:0035243">
    <property type="term" value="F:protein-arginine omega-N symmetric methyltransferase activity"/>
    <property type="evidence" value="ECO:0000318"/>
    <property type="project" value="GO_Central"/>
</dbReference>
<evidence type="ECO:0000256" key="7">
    <source>
        <dbReference type="ARBA" id="ARBA00048612"/>
    </source>
</evidence>
<accession>F6QY42</accession>
<keyword evidence="11" id="KW-1185">Reference proteome</keyword>